<proteinExistence type="predicted"/>
<dbReference type="Gene3D" id="2.130.10.10">
    <property type="entry name" value="YVTN repeat-like/Quinoprotein amine dehydrogenase"/>
    <property type="match status" value="1"/>
</dbReference>
<reference evidence="2" key="1">
    <citation type="submission" date="2018-05" db="EMBL/GenBank/DDBJ databases">
        <authorList>
            <person name="Lanie J.A."/>
            <person name="Ng W.-L."/>
            <person name="Kazmierczak K.M."/>
            <person name="Andrzejewski T.M."/>
            <person name="Davidsen T.M."/>
            <person name="Wayne K.J."/>
            <person name="Tettelin H."/>
            <person name="Glass J.I."/>
            <person name="Rusch D."/>
            <person name="Podicherti R."/>
            <person name="Tsui H.-C.T."/>
            <person name="Winkler M.E."/>
        </authorList>
    </citation>
    <scope>NUCLEOTIDE SEQUENCE</scope>
</reference>
<feature type="non-terminal residue" evidence="2">
    <location>
        <position position="273"/>
    </location>
</feature>
<sequence length="273" mass="29890">VNSKTFLTSLINITEILKSSDGGQTFTVKDNGWYSPIGGVALSNGGARIGLTDADPNRVYVILLGNEDDNVDDNNFIGIYRSDDAAESWSTPYDGNNDGNPDNEPGGPYSDDHWCFTHFGVTTTGYNQGFWDLDIEVSDIDPNKFLMGSLNLFKSEDGGKSYRRWGGYGCDDCGPGYRHPDIQEIEINGNDVWVASDGGIDYYNSDLDFIESRNKGLNGSAYWGYDQGWNYDVMVGGRYHNGNAAYYETYGVGNFLSLGGGESATGYVNKGEN</sequence>
<dbReference type="InterPro" id="IPR015943">
    <property type="entry name" value="WD40/YVTN_repeat-like_dom_sf"/>
</dbReference>
<evidence type="ECO:0000256" key="1">
    <source>
        <dbReference type="SAM" id="MobiDB-lite"/>
    </source>
</evidence>
<feature type="region of interest" description="Disordered" evidence="1">
    <location>
        <begin position="89"/>
        <end position="108"/>
    </location>
</feature>
<accession>A0A382X5Q3</accession>
<name>A0A382X5Q3_9ZZZZ</name>
<feature type="non-terminal residue" evidence="2">
    <location>
        <position position="1"/>
    </location>
</feature>
<gene>
    <name evidence="2" type="ORF">METZ01_LOCUS418542</name>
</gene>
<dbReference type="SUPFAM" id="SSF50939">
    <property type="entry name" value="Sialidases"/>
    <property type="match status" value="1"/>
</dbReference>
<protein>
    <submittedName>
        <fullName evidence="2">Uncharacterized protein</fullName>
    </submittedName>
</protein>
<evidence type="ECO:0000313" key="2">
    <source>
        <dbReference type="EMBL" id="SVD65688.1"/>
    </source>
</evidence>
<organism evidence="2">
    <name type="scientific">marine metagenome</name>
    <dbReference type="NCBI Taxonomy" id="408172"/>
    <lineage>
        <taxon>unclassified sequences</taxon>
        <taxon>metagenomes</taxon>
        <taxon>ecological metagenomes</taxon>
    </lineage>
</organism>
<dbReference type="InterPro" id="IPR036278">
    <property type="entry name" value="Sialidase_sf"/>
</dbReference>
<feature type="compositionally biased region" description="Low complexity" evidence="1">
    <location>
        <begin position="92"/>
        <end position="108"/>
    </location>
</feature>
<dbReference type="EMBL" id="UINC01164702">
    <property type="protein sequence ID" value="SVD65688.1"/>
    <property type="molecule type" value="Genomic_DNA"/>
</dbReference>
<dbReference type="AlphaFoldDB" id="A0A382X5Q3"/>